<organism evidence="3 4">
    <name type="scientific">Nonomuraea helvata</name>
    <dbReference type="NCBI Taxonomy" id="37484"/>
    <lineage>
        <taxon>Bacteria</taxon>
        <taxon>Bacillati</taxon>
        <taxon>Actinomycetota</taxon>
        <taxon>Actinomycetes</taxon>
        <taxon>Streptosporangiales</taxon>
        <taxon>Streptosporangiaceae</taxon>
        <taxon>Nonomuraea</taxon>
    </lineage>
</organism>
<feature type="domain" description="Tyr recombinase" evidence="2">
    <location>
        <begin position="1"/>
        <end position="67"/>
    </location>
</feature>
<dbReference type="Gene3D" id="1.10.443.10">
    <property type="entry name" value="Intergrase catalytic core"/>
    <property type="match status" value="1"/>
</dbReference>
<dbReference type="InterPro" id="IPR013762">
    <property type="entry name" value="Integrase-like_cat_sf"/>
</dbReference>
<evidence type="ECO:0000313" key="3">
    <source>
        <dbReference type="EMBL" id="MFB9629736.1"/>
    </source>
</evidence>
<name>A0ABV5SDH6_9ACTN</name>
<protein>
    <submittedName>
        <fullName evidence="3">Tyrosine-type recombinase/integrase</fullName>
    </submittedName>
</protein>
<keyword evidence="1" id="KW-0233">DNA recombination</keyword>
<dbReference type="Proteomes" id="UP001589532">
    <property type="component" value="Unassembled WGS sequence"/>
</dbReference>
<reference evidence="3 4" key="1">
    <citation type="submission" date="2024-09" db="EMBL/GenBank/DDBJ databases">
        <authorList>
            <person name="Sun Q."/>
            <person name="Mori K."/>
        </authorList>
    </citation>
    <scope>NUCLEOTIDE SEQUENCE [LARGE SCALE GENOMIC DNA]</scope>
    <source>
        <strain evidence="3 4">JCM 3143</strain>
    </source>
</reference>
<proteinExistence type="predicted"/>
<dbReference type="SUPFAM" id="SSF56349">
    <property type="entry name" value="DNA breaking-rejoining enzymes"/>
    <property type="match status" value="1"/>
</dbReference>
<dbReference type="Pfam" id="PF00589">
    <property type="entry name" value="Phage_integrase"/>
    <property type="match status" value="1"/>
</dbReference>
<dbReference type="RefSeq" id="WP_378521042.1">
    <property type="nucleotide sequence ID" value="NZ_BAAAXV010000009.1"/>
</dbReference>
<dbReference type="InterPro" id="IPR011010">
    <property type="entry name" value="DNA_brk_join_enz"/>
</dbReference>
<keyword evidence="4" id="KW-1185">Reference proteome</keyword>
<dbReference type="EMBL" id="JBHMBW010000063">
    <property type="protein sequence ID" value="MFB9629736.1"/>
    <property type="molecule type" value="Genomic_DNA"/>
</dbReference>
<sequence>MVFTTKLGGPIERTEDWKQWKSILKQAGVRDARVHDARHTAATLLIEQGVHIRVVQEIPRPHPRHHH</sequence>
<evidence type="ECO:0000259" key="2">
    <source>
        <dbReference type="PROSITE" id="PS51898"/>
    </source>
</evidence>
<evidence type="ECO:0000256" key="1">
    <source>
        <dbReference type="ARBA" id="ARBA00023172"/>
    </source>
</evidence>
<dbReference type="PROSITE" id="PS51898">
    <property type="entry name" value="TYR_RECOMBINASE"/>
    <property type="match status" value="1"/>
</dbReference>
<accession>A0ABV5SDH6</accession>
<evidence type="ECO:0000313" key="4">
    <source>
        <dbReference type="Proteomes" id="UP001589532"/>
    </source>
</evidence>
<dbReference type="InterPro" id="IPR002104">
    <property type="entry name" value="Integrase_catalytic"/>
</dbReference>
<comment type="caution">
    <text evidence="3">The sequence shown here is derived from an EMBL/GenBank/DDBJ whole genome shotgun (WGS) entry which is preliminary data.</text>
</comment>
<gene>
    <name evidence="3" type="ORF">ACFFSA_42255</name>
</gene>